<organism evidence="1 2">
    <name type="scientific">Mycobacterium pinniadriaticum</name>
    <dbReference type="NCBI Taxonomy" id="2994102"/>
    <lineage>
        <taxon>Bacteria</taxon>
        <taxon>Bacillati</taxon>
        <taxon>Actinomycetota</taxon>
        <taxon>Actinomycetes</taxon>
        <taxon>Mycobacteriales</taxon>
        <taxon>Mycobacteriaceae</taxon>
        <taxon>Mycobacterium</taxon>
    </lineage>
</organism>
<keyword evidence="2" id="KW-1185">Reference proteome</keyword>
<reference evidence="1 2" key="1">
    <citation type="submission" date="2022-11" db="EMBL/GenBank/DDBJ databases">
        <title>Mycobacterium sp. nov.</title>
        <authorList>
            <person name="Papic B."/>
            <person name="Spicic S."/>
            <person name="Duvnjak S."/>
        </authorList>
    </citation>
    <scope>NUCLEOTIDE SEQUENCE [LARGE SCALE GENOMIC DNA]</scope>
    <source>
        <strain evidence="1 2">CVI_P4</strain>
    </source>
</reference>
<comment type="caution">
    <text evidence="1">The sequence shown here is derived from an EMBL/GenBank/DDBJ whole genome shotgun (WGS) entry which is preliminary data.</text>
</comment>
<name>A0ABT3SAQ4_9MYCO</name>
<dbReference type="EMBL" id="JAPJDO010000003">
    <property type="protein sequence ID" value="MCX2936193.1"/>
    <property type="molecule type" value="Genomic_DNA"/>
</dbReference>
<evidence type="ECO:0000313" key="1">
    <source>
        <dbReference type="EMBL" id="MCX2936193.1"/>
    </source>
</evidence>
<sequence length="65" mass="6713">MKDRIIRWLERAASSLSGAAPLAPIDASWSGGVPAMAARVPAMDEGRSRGAGRLPMAAAAHLPAF</sequence>
<evidence type="ECO:0000313" key="2">
    <source>
        <dbReference type="Proteomes" id="UP001300745"/>
    </source>
</evidence>
<dbReference type="RefSeq" id="WP_265995600.1">
    <property type="nucleotide sequence ID" value="NZ_JAPJDN010000003.1"/>
</dbReference>
<accession>A0ABT3SAQ4</accession>
<gene>
    <name evidence="1" type="ORF">ORI27_05760</name>
</gene>
<protein>
    <submittedName>
        <fullName evidence="1">Uncharacterized protein</fullName>
    </submittedName>
</protein>
<dbReference type="Proteomes" id="UP001300745">
    <property type="component" value="Unassembled WGS sequence"/>
</dbReference>
<proteinExistence type="predicted"/>